<protein>
    <submittedName>
        <fullName evidence="1">DUF4435 domain-containing protein</fullName>
    </submittedName>
</protein>
<dbReference type="RefSeq" id="WP_130477355.1">
    <property type="nucleotide sequence ID" value="NZ_SFCC01000011.1"/>
</dbReference>
<dbReference type="Proteomes" id="UP000292003">
    <property type="component" value="Unassembled WGS sequence"/>
</dbReference>
<organism evidence="1 2">
    <name type="scientific">Amycolatopsis suaedae</name>
    <dbReference type="NCBI Taxonomy" id="2510978"/>
    <lineage>
        <taxon>Bacteria</taxon>
        <taxon>Bacillati</taxon>
        <taxon>Actinomycetota</taxon>
        <taxon>Actinomycetes</taxon>
        <taxon>Pseudonocardiales</taxon>
        <taxon>Pseudonocardiaceae</taxon>
        <taxon>Amycolatopsis</taxon>
    </lineage>
</organism>
<evidence type="ECO:0000313" key="2">
    <source>
        <dbReference type="Proteomes" id="UP000292003"/>
    </source>
</evidence>
<reference evidence="1 2" key="1">
    <citation type="submission" date="2019-02" db="EMBL/GenBank/DDBJ databases">
        <title>Draft genome sequence of Amycolatopsis sp. 8-3EHSu isolated from roots of Suaeda maritima.</title>
        <authorList>
            <person name="Duangmal K."/>
            <person name="Chantavorakit T."/>
        </authorList>
    </citation>
    <scope>NUCLEOTIDE SEQUENCE [LARGE SCALE GENOMIC DNA]</scope>
    <source>
        <strain evidence="1 2">8-3EHSu</strain>
    </source>
</reference>
<evidence type="ECO:0000313" key="1">
    <source>
        <dbReference type="EMBL" id="RZQ61622.1"/>
    </source>
</evidence>
<sequence length="289" mass="31606">MKELITGDDIYAAILMFRTIDNRTIVLLEGQDDQQALDIHIDEHSATSINCFGKPNVLRAVGVADEVKMARVLAVVDRDWDDKLGGLSSSPNIVYTEHYDLDATMARVDGVLDRVAHANGSKEVIQDDLSLSAYASISEVVIAASSKVGLLRFLSVSRNWELNMREFPIVEVLDYAAGNCGVDPVRLVSLAMRRSKEATALENDVLVAFVEADFEEVDRYYYCCGHDLRAVLAALINSRWGGSGCGKKSIGVGIRTALSCAVLIATRLYSDVVAWAIENKTRVWSCGVA</sequence>
<gene>
    <name evidence="1" type="ORF">EWH70_21890</name>
</gene>
<dbReference type="AlphaFoldDB" id="A0A4Q7J4M4"/>
<dbReference type="OrthoDB" id="3995257at2"/>
<proteinExistence type="predicted"/>
<accession>A0A4Q7J4M4</accession>
<dbReference type="EMBL" id="SFCC01000011">
    <property type="protein sequence ID" value="RZQ61622.1"/>
    <property type="molecule type" value="Genomic_DNA"/>
</dbReference>
<name>A0A4Q7J4M4_9PSEU</name>
<keyword evidence="2" id="KW-1185">Reference proteome</keyword>
<comment type="caution">
    <text evidence="1">The sequence shown here is derived from an EMBL/GenBank/DDBJ whole genome shotgun (WGS) entry which is preliminary data.</text>
</comment>